<feature type="signal peptide" evidence="1">
    <location>
        <begin position="1"/>
        <end position="25"/>
    </location>
</feature>
<feature type="chain" id="PRO_5002776438" evidence="1">
    <location>
        <begin position="26"/>
        <end position="164"/>
    </location>
</feature>
<name>B2FSC3_STRMK</name>
<dbReference type="EMBL" id="AM743169">
    <property type="protein sequence ID" value="CAQ47177.1"/>
    <property type="molecule type" value="Genomic_DNA"/>
</dbReference>
<accession>B2FSC3</accession>
<organism evidence="2 3">
    <name type="scientific">Stenotrophomonas maltophilia (strain K279a)</name>
    <dbReference type="NCBI Taxonomy" id="522373"/>
    <lineage>
        <taxon>Bacteria</taxon>
        <taxon>Pseudomonadati</taxon>
        <taxon>Pseudomonadota</taxon>
        <taxon>Gammaproteobacteria</taxon>
        <taxon>Lysobacterales</taxon>
        <taxon>Lysobacteraceae</taxon>
        <taxon>Stenotrophomonas</taxon>
        <taxon>Stenotrophomonas maltophilia group</taxon>
    </lineage>
</organism>
<reference evidence="2 3" key="1">
    <citation type="journal article" date="2008" name="Genome Biol.">
        <title>The complete genome, comparative and functional analysis of Stenotrophomonas maltophilia reveals an organism heavily shielded by drug resistance determinants.</title>
        <authorList>
            <person name="Crossman L.C."/>
            <person name="Gould V.C."/>
            <person name="Dow J.M."/>
            <person name="Vernikos G.S."/>
            <person name="Okazaki A."/>
            <person name="Sebaihia M."/>
            <person name="Saunders D."/>
            <person name="Arrowsmith C."/>
            <person name="Carver T."/>
            <person name="Peters N."/>
            <person name="Adlem E."/>
            <person name="Kerhornou A."/>
            <person name="Lord A."/>
            <person name="Murphy L."/>
            <person name="Seeger K."/>
            <person name="Squares R."/>
            <person name="Rutter S."/>
            <person name="Quail M.A."/>
            <person name="Rajandream M.A."/>
            <person name="Harris D."/>
            <person name="Churcher C."/>
            <person name="Bentley S.D."/>
            <person name="Parkhill J."/>
            <person name="Thomson N.R."/>
            <person name="Avison M.B."/>
        </authorList>
    </citation>
    <scope>NUCLEOTIDE SEQUENCE [LARGE SCALE GENOMIC DNA]</scope>
    <source>
        <strain evidence="2 3">K279a</strain>
    </source>
</reference>
<dbReference type="KEGG" id="sml:Smlt3768"/>
<dbReference type="EnsemblBacteria" id="CAQ47177">
    <property type="protein sequence ID" value="CAQ47177"/>
    <property type="gene ID" value="Smlt3768"/>
</dbReference>
<evidence type="ECO:0000313" key="3">
    <source>
        <dbReference type="Proteomes" id="UP000008840"/>
    </source>
</evidence>
<evidence type="ECO:0000256" key="1">
    <source>
        <dbReference type="SAM" id="SignalP"/>
    </source>
</evidence>
<dbReference type="HOGENOM" id="CLU_128789_0_0_6"/>
<dbReference type="eggNOG" id="ENOG5032BF4">
    <property type="taxonomic scope" value="Bacteria"/>
</dbReference>
<dbReference type="AlphaFoldDB" id="B2FSC3"/>
<keyword evidence="3" id="KW-1185">Reference proteome</keyword>
<protein>
    <submittedName>
        <fullName evidence="2">Conserved hypothetical exported protein</fullName>
    </submittedName>
</protein>
<sequence length="164" mass="18437">MDRRLAMYRITMIALLLGLAGSAAAKPEKSVVQMDRQSPVAEQVRQVEKALDDGDYSEISADDRSTVREALARITARMGGHQSVQELPPQVQGEVFNDQERINTLLTRAHEDSRQICQHTRSTGSNMPKSRCLTVAERRRIEEKGKALLNDQRTFNNFNPASSR</sequence>
<proteinExistence type="predicted"/>
<evidence type="ECO:0000313" key="2">
    <source>
        <dbReference type="EMBL" id="CAQ47177.1"/>
    </source>
</evidence>
<dbReference type="Proteomes" id="UP000008840">
    <property type="component" value="Chromosome"/>
</dbReference>
<keyword evidence="1" id="KW-0732">Signal</keyword>
<gene>
    <name evidence="2" type="ordered locus">Smlt3768</name>
</gene>